<comment type="caution">
    <text evidence="1">The sequence shown here is derived from an EMBL/GenBank/DDBJ whole genome shotgun (WGS) entry which is preliminary data.</text>
</comment>
<keyword evidence="2" id="KW-1185">Reference proteome</keyword>
<gene>
    <name evidence="1" type="ORF">Amon02_001083800</name>
</gene>
<reference evidence="1" key="1">
    <citation type="submission" date="2023-04" db="EMBL/GenBank/DDBJ databases">
        <title>Ambrosiozyma monospora NBRC 10751.</title>
        <authorList>
            <person name="Ichikawa N."/>
            <person name="Sato H."/>
            <person name="Tonouchi N."/>
        </authorList>
    </citation>
    <scope>NUCLEOTIDE SEQUENCE</scope>
    <source>
        <strain evidence="1">NBRC 10751</strain>
    </source>
</reference>
<accession>A0ACB5U1F0</accession>
<evidence type="ECO:0000313" key="2">
    <source>
        <dbReference type="Proteomes" id="UP001165064"/>
    </source>
</evidence>
<protein>
    <submittedName>
        <fullName evidence="1">Unnamed protein product</fullName>
    </submittedName>
</protein>
<dbReference type="Proteomes" id="UP001165064">
    <property type="component" value="Unassembled WGS sequence"/>
</dbReference>
<organism evidence="1 2">
    <name type="scientific">Ambrosiozyma monospora</name>
    <name type="common">Yeast</name>
    <name type="synonym">Endomycopsis monosporus</name>
    <dbReference type="NCBI Taxonomy" id="43982"/>
    <lineage>
        <taxon>Eukaryota</taxon>
        <taxon>Fungi</taxon>
        <taxon>Dikarya</taxon>
        <taxon>Ascomycota</taxon>
        <taxon>Saccharomycotina</taxon>
        <taxon>Pichiomycetes</taxon>
        <taxon>Pichiales</taxon>
        <taxon>Pichiaceae</taxon>
        <taxon>Ambrosiozyma</taxon>
    </lineage>
</organism>
<sequence>MCLSISDLVVKLDGENLIATVNVKNTGSVDGQEVVQLYVTPPTTTTAVERPVKELKGFKKVALAAGETKSVSVEVPYKYAASYFDCDAYQWNAEAGEYGVLVGNSSASEKFLSGLFKLEKGELWSGL</sequence>
<proteinExistence type="predicted"/>
<evidence type="ECO:0000313" key="1">
    <source>
        <dbReference type="EMBL" id="GME99833.1"/>
    </source>
</evidence>
<dbReference type="EMBL" id="BSXS01011162">
    <property type="protein sequence ID" value="GME99833.1"/>
    <property type="molecule type" value="Genomic_DNA"/>
</dbReference>
<name>A0ACB5U1F0_AMBMO</name>